<feature type="region of interest" description="Disordered" evidence="1">
    <location>
        <begin position="99"/>
        <end position="130"/>
    </location>
</feature>
<dbReference type="SUPFAM" id="SSF54160">
    <property type="entry name" value="Chromo domain-like"/>
    <property type="match status" value="1"/>
</dbReference>
<evidence type="ECO:0000313" key="2">
    <source>
        <dbReference type="EMBL" id="CAK0887692.1"/>
    </source>
</evidence>
<dbReference type="PANTHER" id="PTHR20953">
    <property type="entry name" value="KINASE-RELATED"/>
    <property type="match status" value="1"/>
</dbReference>
<feature type="compositionally biased region" description="Polar residues" evidence="1">
    <location>
        <begin position="104"/>
        <end position="115"/>
    </location>
</feature>
<proteinExistence type="predicted"/>
<evidence type="ECO:0000313" key="3">
    <source>
        <dbReference type="Proteomes" id="UP001189429"/>
    </source>
</evidence>
<dbReference type="InterPro" id="IPR027417">
    <property type="entry name" value="P-loop_NTPase"/>
</dbReference>
<feature type="compositionally biased region" description="Low complexity" evidence="1">
    <location>
        <begin position="643"/>
        <end position="656"/>
    </location>
</feature>
<organism evidence="2 3">
    <name type="scientific">Prorocentrum cordatum</name>
    <dbReference type="NCBI Taxonomy" id="2364126"/>
    <lineage>
        <taxon>Eukaryota</taxon>
        <taxon>Sar</taxon>
        <taxon>Alveolata</taxon>
        <taxon>Dinophyceae</taxon>
        <taxon>Prorocentrales</taxon>
        <taxon>Prorocentraceae</taxon>
        <taxon>Prorocentrum</taxon>
    </lineage>
</organism>
<dbReference type="EMBL" id="CAUYUJ010018972">
    <property type="protein sequence ID" value="CAK0887692.1"/>
    <property type="molecule type" value="Genomic_DNA"/>
</dbReference>
<evidence type="ECO:0008006" key="4">
    <source>
        <dbReference type="Google" id="ProtNLM"/>
    </source>
</evidence>
<dbReference type="Proteomes" id="UP001189429">
    <property type="component" value="Unassembled WGS sequence"/>
</dbReference>
<dbReference type="Gene3D" id="3.40.50.300">
    <property type="entry name" value="P-loop containing nucleotide triphosphate hydrolases"/>
    <property type="match status" value="1"/>
</dbReference>
<feature type="region of interest" description="Disordered" evidence="1">
    <location>
        <begin position="580"/>
        <end position="619"/>
    </location>
</feature>
<evidence type="ECO:0000256" key="1">
    <source>
        <dbReference type="SAM" id="MobiDB-lite"/>
    </source>
</evidence>
<protein>
    <recommendedName>
        <fullName evidence="4">Chromo domain-containing protein</fullName>
    </recommendedName>
</protein>
<sequence length="1111" mass="119671">MPKHVCIGSARDAAGGSMDPELEALRCRLVALLKEAGGRTHGNILGKLYVENPAWRAAVTKVGGMKGMCERFGGMHVSVSSSNTAEIVLEGAEGARAALDDGASSDTVRTSTARPASSEPDVDASNDESSVNDDAFTAYRHEMRLLVDNVWWSHDTIKVRFRDGRLLVDTLRQLLDGELEVDELPPFDVWEHEGQWHAITGNRRLWVLKEFSKARTTRLHVRVNRLDPQSVPCKRKVKRMWTTRTQGKSVQFVMQRRDKAHFPCMAFALAEAGLREGGGPSPVDMMLGGAIQAAGGSIGMPELGSALHWGTAATAGMGKLGRTAADLAGRPHLFDVLDGPNGRVTFSSSFARAAKRQQPADVQQRAGLEKGMRLQALAGDGKLYFAEVVEVSMKQKRAQAPVKIHYVGYSETSDEWVGTDRLRSKELALRMQREQEKATSGEQQVQAKQQKTPSEAEKQTLALWAKAMSAERWEAHVAIHPELLLSRQNVMQEAFDQMQLSSNSKCTGALAFSQVMRFVRASGRAELGMWMGCESTTQPEPRSIVFAAYARVLRRLLSPGDWETLAQSFISVQSTPLLTKAEPQSALPPPPSSGAERTSAAHHRSALQPSQTQLAVASDSRGSLAASCDPWFQSGTDPWHVKVSSSNSGVSSISESDPWQTWHKQTEDEVPKSAAAQRPIGSIDSEQGPDLQRSLSGGGRVAIRLGDNLSDTPVTYPMCSPGTLTTEISFSDMSTQTFEQVGGERTLLQEGVTELPVWKHTHCAEAGQLLIPEVRQLPILDVQEDLESVFALIPPGLISQAVVQGFQGARQLLRSVVIQVGARPQGFTGASHTFLHDDSSIVVLPPHVESIVRVIGDSAAGMIGDSLHRISYMSAPASGKVCGVMIRVGRAILGACSLVADLLTDAQRSLVVLGAVGSGKTTVLRDAARLLAQDRAVVVIDQAGEVGGGGAAVHPSLGFAWRVSVPAGETQMTAIMGAVDSHAPEVVVADGMEPAMAMDAAAYCRTAGVRLVCSARGTLQSFVDLLAAGAPRPRHGTSEPRSGREQSYQTPIGALVELPRSPSDAWKLVLDSGHAAKCFSEGKPYPVHLRSRHPLETEAYSQARSRCPPPR</sequence>
<gene>
    <name evidence="2" type="ORF">PCOR1329_LOCUS68673</name>
</gene>
<feature type="region of interest" description="Disordered" evidence="1">
    <location>
        <begin position="431"/>
        <end position="456"/>
    </location>
</feature>
<comment type="caution">
    <text evidence="2">The sequence shown here is derived from an EMBL/GenBank/DDBJ whole genome shotgun (WGS) entry which is preliminary data.</text>
</comment>
<dbReference type="Gene3D" id="2.30.30.140">
    <property type="match status" value="1"/>
</dbReference>
<dbReference type="PANTHER" id="PTHR20953:SF3">
    <property type="entry name" value="P-LOOP CONTAINING NUCLEOSIDE TRIPHOSPHATE HYDROLASES SUPERFAMILY PROTEIN"/>
    <property type="match status" value="1"/>
</dbReference>
<name>A0ABN9WM69_9DINO</name>
<dbReference type="SUPFAM" id="SSF52540">
    <property type="entry name" value="P-loop containing nucleoside triphosphate hydrolases"/>
    <property type="match status" value="1"/>
</dbReference>
<keyword evidence="3" id="KW-1185">Reference proteome</keyword>
<reference evidence="2" key="1">
    <citation type="submission" date="2023-10" db="EMBL/GenBank/DDBJ databases">
        <authorList>
            <person name="Chen Y."/>
            <person name="Shah S."/>
            <person name="Dougan E. K."/>
            <person name="Thang M."/>
            <person name="Chan C."/>
        </authorList>
    </citation>
    <scope>NUCLEOTIDE SEQUENCE [LARGE SCALE GENOMIC DNA]</scope>
</reference>
<dbReference type="InterPro" id="IPR016197">
    <property type="entry name" value="Chromo-like_dom_sf"/>
</dbReference>
<accession>A0ABN9WM69</accession>
<feature type="region of interest" description="Disordered" evidence="1">
    <location>
        <begin position="643"/>
        <end position="697"/>
    </location>
</feature>
<dbReference type="CDD" id="cd00267">
    <property type="entry name" value="ABC_ATPase"/>
    <property type="match status" value="1"/>
</dbReference>
<feature type="compositionally biased region" description="Polar residues" evidence="1">
    <location>
        <begin position="440"/>
        <end position="453"/>
    </location>
</feature>